<dbReference type="InterPro" id="IPR009060">
    <property type="entry name" value="UBA-like_sf"/>
</dbReference>
<feature type="region of interest" description="Disordered" evidence="1">
    <location>
        <begin position="240"/>
        <end position="259"/>
    </location>
</feature>
<dbReference type="GO" id="GO:0043130">
    <property type="term" value="F:ubiquitin binding"/>
    <property type="evidence" value="ECO:0007669"/>
    <property type="project" value="TreeGrafter"/>
</dbReference>
<evidence type="ECO:0000313" key="2">
    <source>
        <dbReference type="EMBL" id="KAK7684647.1"/>
    </source>
</evidence>
<name>A0AAW0FZ97_9APHY</name>
<dbReference type="PANTHER" id="PTHR23322">
    <property type="entry name" value="FAS-ASSOCIATED PROTEIN"/>
    <property type="match status" value="1"/>
</dbReference>
<gene>
    <name evidence="2" type="ORF">QCA50_012230</name>
</gene>
<reference evidence="2 3" key="1">
    <citation type="submission" date="2022-09" db="EMBL/GenBank/DDBJ databases">
        <authorList>
            <person name="Palmer J.M."/>
        </authorList>
    </citation>
    <scope>NUCLEOTIDE SEQUENCE [LARGE SCALE GENOMIC DNA]</scope>
    <source>
        <strain evidence="2 3">DSM 7382</strain>
    </source>
</reference>
<organism evidence="2 3">
    <name type="scientific">Cerrena zonata</name>
    <dbReference type="NCBI Taxonomy" id="2478898"/>
    <lineage>
        <taxon>Eukaryota</taxon>
        <taxon>Fungi</taxon>
        <taxon>Dikarya</taxon>
        <taxon>Basidiomycota</taxon>
        <taxon>Agaricomycotina</taxon>
        <taxon>Agaricomycetes</taxon>
        <taxon>Polyporales</taxon>
        <taxon>Cerrenaceae</taxon>
        <taxon>Cerrena</taxon>
    </lineage>
</organism>
<dbReference type="InterPro" id="IPR050730">
    <property type="entry name" value="UBX_domain-protein"/>
</dbReference>
<comment type="caution">
    <text evidence="2">The sequence shown here is derived from an EMBL/GenBank/DDBJ whole genome shotgun (WGS) entry which is preliminary data.</text>
</comment>
<dbReference type="SUPFAM" id="SSF52833">
    <property type="entry name" value="Thioredoxin-like"/>
    <property type="match status" value="1"/>
</dbReference>
<dbReference type="Gene3D" id="1.10.8.10">
    <property type="entry name" value="DNA helicase RuvA subunit, C-terminal domain"/>
    <property type="match status" value="1"/>
</dbReference>
<dbReference type="SUPFAM" id="SSF46934">
    <property type="entry name" value="UBA-like"/>
    <property type="match status" value="1"/>
</dbReference>
<dbReference type="Pfam" id="PF14555">
    <property type="entry name" value="UBA_4"/>
    <property type="match status" value="1"/>
</dbReference>
<dbReference type="EMBL" id="JASBNA010000024">
    <property type="protein sequence ID" value="KAK7684647.1"/>
    <property type="molecule type" value="Genomic_DNA"/>
</dbReference>
<dbReference type="GO" id="GO:0005634">
    <property type="term" value="C:nucleus"/>
    <property type="evidence" value="ECO:0007669"/>
    <property type="project" value="TreeGrafter"/>
</dbReference>
<keyword evidence="3" id="KW-1185">Reference proteome</keyword>
<feature type="region of interest" description="Disordered" evidence="1">
    <location>
        <begin position="43"/>
        <end position="62"/>
    </location>
</feature>
<dbReference type="Proteomes" id="UP001385951">
    <property type="component" value="Unassembled WGS sequence"/>
</dbReference>
<dbReference type="PANTHER" id="PTHR23322:SF6">
    <property type="entry name" value="UBX DOMAIN-CONTAINING PROTEIN 7"/>
    <property type="match status" value="1"/>
</dbReference>
<feature type="compositionally biased region" description="Polar residues" evidence="1">
    <location>
        <begin position="248"/>
        <end position="259"/>
    </location>
</feature>
<evidence type="ECO:0000256" key="1">
    <source>
        <dbReference type="SAM" id="MobiDB-lite"/>
    </source>
</evidence>
<feature type="compositionally biased region" description="Acidic residues" evidence="1">
    <location>
        <begin position="141"/>
        <end position="163"/>
    </location>
</feature>
<dbReference type="InterPro" id="IPR036249">
    <property type="entry name" value="Thioredoxin-like_sf"/>
</dbReference>
<feature type="region of interest" description="Disordered" evidence="1">
    <location>
        <begin position="138"/>
        <end position="163"/>
    </location>
</feature>
<protein>
    <submittedName>
        <fullName evidence="2">Uncharacterized protein</fullName>
    </submittedName>
</protein>
<proteinExistence type="predicted"/>
<sequence length="259" mass="29437">MDDSLITTFLAVTGASDESVAKQYLEITNNDLDYAVTLYMESNPPGAAPTSNDTHGGAREDDEAMAQRLQQEAYGSNDDVREADANIHRHETLIDSFGGGFTPQPQMSRPTDIFGQGRVGIFNQRFDDEENAYYNNRIQELQDDNSEDESYNDEDEEEEDDDDVMVLDSDGEVIETTRPPRSRRRIARDDRINELTSTQRRLANLFRPPFDLMERIDIDSAKIKGRQEKKWILVNIQDSTEEKGSVDKFSSSNFPFKAS</sequence>
<accession>A0AAW0FZ97</accession>
<dbReference type="AlphaFoldDB" id="A0AAW0FZ97"/>
<evidence type="ECO:0000313" key="3">
    <source>
        <dbReference type="Proteomes" id="UP001385951"/>
    </source>
</evidence>
<dbReference type="GO" id="GO:0043161">
    <property type="term" value="P:proteasome-mediated ubiquitin-dependent protein catabolic process"/>
    <property type="evidence" value="ECO:0007669"/>
    <property type="project" value="TreeGrafter"/>
</dbReference>